<evidence type="ECO:0000256" key="1">
    <source>
        <dbReference type="SAM" id="Phobius"/>
    </source>
</evidence>
<dbReference type="AlphaFoldDB" id="A0AAD6ZIF1"/>
<dbReference type="Proteomes" id="UP001218218">
    <property type="component" value="Unassembled WGS sequence"/>
</dbReference>
<gene>
    <name evidence="2" type="ORF">DFH08DRAFT_968959</name>
</gene>
<keyword evidence="1" id="KW-0812">Transmembrane</keyword>
<proteinExistence type="predicted"/>
<evidence type="ECO:0000313" key="3">
    <source>
        <dbReference type="Proteomes" id="UP001218218"/>
    </source>
</evidence>
<accession>A0AAD6ZIF1</accession>
<name>A0AAD6ZIF1_9AGAR</name>
<feature type="transmembrane region" description="Helical" evidence="1">
    <location>
        <begin position="12"/>
        <end position="35"/>
    </location>
</feature>
<keyword evidence="3" id="KW-1185">Reference proteome</keyword>
<sequence length="51" mass="5727">MSSMPKSFTTKYCLVTTSSLLQLAAGTITLALYSVDGSWTYHPFYLLLIYQ</sequence>
<reference evidence="2" key="1">
    <citation type="submission" date="2023-03" db="EMBL/GenBank/DDBJ databases">
        <title>Massive genome expansion in bonnet fungi (Mycena s.s.) driven by repeated elements and novel gene families across ecological guilds.</title>
        <authorList>
            <consortium name="Lawrence Berkeley National Laboratory"/>
            <person name="Harder C.B."/>
            <person name="Miyauchi S."/>
            <person name="Viragh M."/>
            <person name="Kuo A."/>
            <person name="Thoen E."/>
            <person name="Andreopoulos B."/>
            <person name="Lu D."/>
            <person name="Skrede I."/>
            <person name="Drula E."/>
            <person name="Henrissat B."/>
            <person name="Morin E."/>
            <person name="Kohler A."/>
            <person name="Barry K."/>
            <person name="LaButti K."/>
            <person name="Morin E."/>
            <person name="Salamov A."/>
            <person name="Lipzen A."/>
            <person name="Mereny Z."/>
            <person name="Hegedus B."/>
            <person name="Baldrian P."/>
            <person name="Stursova M."/>
            <person name="Weitz H."/>
            <person name="Taylor A."/>
            <person name="Grigoriev I.V."/>
            <person name="Nagy L.G."/>
            <person name="Martin F."/>
            <person name="Kauserud H."/>
        </authorList>
    </citation>
    <scope>NUCLEOTIDE SEQUENCE</scope>
    <source>
        <strain evidence="2">CBHHK002</strain>
    </source>
</reference>
<organism evidence="2 3">
    <name type="scientific">Mycena albidolilacea</name>
    <dbReference type="NCBI Taxonomy" id="1033008"/>
    <lineage>
        <taxon>Eukaryota</taxon>
        <taxon>Fungi</taxon>
        <taxon>Dikarya</taxon>
        <taxon>Basidiomycota</taxon>
        <taxon>Agaricomycotina</taxon>
        <taxon>Agaricomycetes</taxon>
        <taxon>Agaricomycetidae</taxon>
        <taxon>Agaricales</taxon>
        <taxon>Marasmiineae</taxon>
        <taxon>Mycenaceae</taxon>
        <taxon>Mycena</taxon>
    </lineage>
</organism>
<comment type="caution">
    <text evidence="2">The sequence shown here is derived from an EMBL/GenBank/DDBJ whole genome shotgun (WGS) entry which is preliminary data.</text>
</comment>
<keyword evidence="1" id="KW-1133">Transmembrane helix</keyword>
<dbReference type="EMBL" id="JARIHO010000045">
    <property type="protein sequence ID" value="KAJ7323952.1"/>
    <property type="molecule type" value="Genomic_DNA"/>
</dbReference>
<protein>
    <submittedName>
        <fullName evidence="2">Uncharacterized protein</fullName>
    </submittedName>
</protein>
<evidence type="ECO:0000313" key="2">
    <source>
        <dbReference type="EMBL" id="KAJ7323952.1"/>
    </source>
</evidence>
<keyword evidence="1" id="KW-0472">Membrane</keyword>